<sequence>MECWWELLETTCL</sequence>
<name>A6KIG7_RAT</name>
<evidence type="ECO:0000313" key="1">
    <source>
        <dbReference type="EMBL" id="EDL87823.1"/>
    </source>
</evidence>
<reference evidence="2" key="1">
    <citation type="submission" date="2005-09" db="EMBL/GenBank/DDBJ databases">
        <authorList>
            <person name="Mural R.J."/>
            <person name="Li P.W."/>
            <person name="Adams M.D."/>
            <person name="Amanatides P.G."/>
            <person name="Baden-Tillson H."/>
            <person name="Barnstead M."/>
            <person name="Chin S.H."/>
            <person name="Dew I."/>
            <person name="Evans C.A."/>
            <person name="Ferriera S."/>
            <person name="Flanigan M."/>
            <person name="Fosler C."/>
            <person name="Glodek A."/>
            <person name="Gu Z."/>
            <person name="Holt R.A."/>
            <person name="Jennings D."/>
            <person name="Kraft C.L."/>
            <person name="Lu F."/>
            <person name="Nguyen T."/>
            <person name="Nusskern D.R."/>
            <person name="Pfannkoch C.M."/>
            <person name="Sitter C."/>
            <person name="Sutton G.G."/>
            <person name="Venter J.C."/>
            <person name="Wang Z."/>
            <person name="Woodage T."/>
            <person name="Zheng X.H."/>
            <person name="Zhong F."/>
        </authorList>
    </citation>
    <scope>NUCLEOTIDE SEQUENCE [LARGE SCALE GENOMIC DNA]</scope>
    <source>
        <strain>BN</strain>
        <strain evidence="2">Sprague-Dawley</strain>
    </source>
</reference>
<evidence type="ECO:0000313" key="2">
    <source>
        <dbReference type="Proteomes" id="UP000234681"/>
    </source>
</evidence>
<feature type="non-terminal residue" evidence="1">
    <location>
        <position position="13"/>
    </location>
</feature>
<gene>
    <name evidence="1" type="ORF">rCG_20001</name>
</gene>
<protein>
    <submittedName>
        <fullName evidence="1">RCG20001</fullName>
    </submittedName>
</protein>
<accession>A6KIG7</accession>
<organism evidence="1 2">
    <name type="scientific">Rattus norvegicus</name>
    <name type="common">Rat</name>
    <dbReference type="NCBI Taxonomy" id="10116"/>
    <lineage>
        <taxon>Eukaryota</taxon>
        <taxon>Metazoa</taxon>
        <taxon>Chordata</taxon>
        <taxon>Craniata</taxon>
        <taxon>Vertebrata</taxon>
        <taxon>Euteleostomi</taxon>
        <taxon>Mammalia</taxon>
        <taxon>Eutheria</taxon>
        <taxon>Euarchontoglires</taxon>
        <taxon>Glires</taxon>
        <taxon>Rodentia</taxon>
        <taxon>Myomorpha</taxon>
        <taxon>Muroidea</taxon>
        <taxon>Muridae</taxon>
        <taxon>Murinae</taxon>
        <taxon>Rattus</taxon>
    </lineage>
</organism>
<dbReference type="EMBL" id="CH474051">
    <property type="protein sequence ID" value="EDL87823.1"/>
    <property type="molecule type" value="Genomic_DNA"/>
</dbReference>
<dbReference type="Proteomes" id="UP000234681">
    <property type="component" value="Chromosome 20"/>
</dbReference>
<proteinExistence type="predicted"/>